<dbReference type="GO" id="GO:0008408">
    <property type="term" value="F:3'-5' exonuclease activity"/>
    <property type="evidence" value="ECO:0007669"/>
    <property type="project" value="InterPro"/>
</dbReference>
<dbReference type="Proteomes" id="UP001385951">
    <property type="component" value="Unassembled WGS sequence"/>
</dbReference>
<feature type="domain" description="3'-5' exonuclease" evidence="4">
    <location>
        <begin position="173"/>
        <end position="356"/>
    </location>
</feature>
<evidence type="ECO:0000259" key="4">
    <source>
        <dbReference type="SMART" id="SM00474"/>
    </source>
</evidence>
<evidence type="ECO:0000256" key="2">
    <source>
        <dbReference type="ARBA" id="ARBA00022801"/>
    </source>
</evidence>
<evidence type="ECO:0000256" key="3">
    <source>
        <dbReference type="SAM" id="MobiDB-lite"/>
    </source>
</evidence>
<organism evidence="5 6">
    <name type="scientific">Cerrena zonata</name>
    <dbReference type="NCBI Taxonomy" id="2478898"/>
    <lineage>
        <taxon>Eukaryota</taxon>
        <taxon>Fungi</taxon>
        <taxon>Dikarya</taxon>
        <taxon>Basidiomycota</taxon>
        <taxon>Agaricomycotina</taxon>
        <taxon>Agaricomycetes</taxon>
        <taxon>Polyporales</taxon>
        <taxon>Cerrenaceae</taxon>
        <taxon>Cerrena</taxon>
    </lineage>
</organism>
<comment type="caution">
    <text evidence="5">The sequence shown here is derived from an EMBL/GenBank/DDBJ whole genome shotgun (WGS) entry which is preliminary data.</text>
</comment>
<keyword evidence="2" id="KW-0378">Hydrolase</keyword>
<dbReference type="EMBL" id="JASBNA010000030">
    <property type="protein sequence ID" value="KAK7683603.1"/>
    <property type="molecule type" value="Genomic_DNA"/>
</dbReference>
<dbReference type="GO" id="GO:0005634">
    <property type="term" value="C:nucleus"/>
    <property type="evidence" value="ECO:0007669"/>
    <property type="project" value="TreeGrafter"/>
</dbReference>
<dbReference type="CDD" id="cd06141">
    <property type="entry name" value="WRN_exo"/>
    <property type="match status" value="1"/>
</dbReference>
<keyword evidence="1" id="KW-0540">Nuclease</keyword>
<dbReference type="AlphaFoldDB" id="A0AAW0FPH9"/>
<reference evidence="5 6" key="1">
    <citation type="submission" date="2022-09" db="EMBL/GenBank/DDBJ databases">
        <authorList>
            <person name="Palmer J.M."/>
        </authorList>
    </citation>
    <scope>NUCLEOTIDE SEQUENCE [LARGE SCALE GENOMIC DNA]</scope>
    <source>
        <strain evidence="5 6">DSM 7382</strain>
    </source>
</reference>
<evidence type="ECO:0000313" key="6">
    <source>
        <dbReference type="Proteomes" id="UP001385951"/>
    </source>
</evidence>
<dbReference type="InterPro" id="IPR036397">
    <property type="entry name" value="RNaseH_sf"/>
</dbReference>
<sequence>MALHILKETKTTIGSIHRLPSPPASPSRRTTSGTSSGTAFKSKILAALDAELDALQLDYVAKDPSGPAEITTQKKPKALVLKPLQSTNSSTSLPIHPFFLKDRTTPVMSVISEEVQPIKGKAQSRKKTKEPATAPKSSATVDLTTMNGSAQTSQTSSTNVSLPLFAYRDYVPMPTVVYTENEDEANDLVHSLKGPVGFDMEWRVLLRRGQSPSDRRTALIQLSDSRMILLIQISSMKKFPQKVKEIIESPDIVKMGANIRGDGTKLFNDFGIIANNLVELGGLAQQADPTFKDTYNRSIVSLAKMIERYLHNSIDKGSVRLSDWESLPLSEAQKRYAANDAYSALMVYTCLVNMAQENNIALLPGPYTSNLKEDYVSGRLVSPNPTIPAVPLGNINTNNFTKPRYVVNNKEVTHWHSKTQSRLGDKVTYQQMRAYKLWQEEQASLDYIRATLRSPENPLAESTVITYVVRAIQANPALPFDMNRLKEFVQLEAGSWARHKDWLVEMDALLAAA</sequence>
<dbReference type="PANTHER" id="PTHR13620:SF104">
    <property type="entry name" value="EXONUCLEASE 3'-5' DOMAIN-CONTAINING PROTEIN 2"/>
    <property type="match status" value="1"/>
</dbReference>
<evidence type="ECO:0000313" key="5">
    <source>
        <dbReference type="EMBL" id="KAK7683603.1"/>
    </source>
</evidence>
<dbReference type="Pfam" id="PF01612">
    <property type="entry name" value="DNA_pol_A_exo1"/>
    <property type="match status" value="1"/>
</dbReference>
<feature type="region of interest" description="Disordered" evidence="3">
    <location>
        <begin position="14"/>
        <end position="37"/>
    </location>
</feature>
<feature type="region of interest" description="Disordered" evidence="3">
    <location>
        <begin position="116"/>
        <end position="155"/>
    </location>
</feature>
<protein>
    <recommendedName>
        <fullName evidence="4">3'-5' exonuclease domain-containing protein</fullName>
    </recommendedName>
</protein>
<name>A0AAW0FPH9_9APHY</name>
<dbReference type="SMART" id="SM00474">
    <property type="entry name" value="35EXOc"/>
    <property type="match status" value="1"/>
</dbReference>
<accession>A0AAW0FPH9</accession>
<gene>
    <name evidence="5" type="ORF">QCA50_013441</name>
</gene>
<dbReference type="GO" id="GO:0003676">
    <property type="term" value="F:nucleic acid binding"/>
    <property type="evidence" value="ECO:0007669"/>
    <property type="project" value="InterPro"/>
</dbReference>
<dbReference type="PANTHER" id="PTHR13620">
    <property type="entry name" value="3-5 EXONUCLEASE"/>
    <property type="match status" value="1"/>
</dbReference>
<dbReference type="InterPro" id="IPR012337">
    <property type="entry name" value="RNaseH-like_sf"/>
</dbReference>
<proteinExistence type="predicted"/>
<dbReference type="Gene3D" id="3.30.420.10">
    <property type="entry name" value="Ribonuclease H-like superfamily/Ribonuclease H"/>
    <property type="match status" value="1"/>
</dbReference>
<feature type="compositionally biased region" description="Polar residues" evidence="3">
    <location>
        <begin position="135"/>
        <end position="155"/>
    </location>
</feature>
<dbReference type="InterPro" id="IPR051132">
    <property type="entry name" value="3-5_Exonuclease_domain"/>
</dbReference>
<evidence type="ECO:0000256" key="1">
    <source>
        <dbReference type="ARBA" id="ARBA00022722"/>
    </source>
</evidence>
<dbReference type="GO" id="GO:0006139">
    <property type="term" value="P:nucleobase-containing compound metabolic process"/>
    <property type="evidence" value="ECO:0007669"/>
    <property type="project" value="InterPro"/>
</dbReference>
<dbReference type="GO" id="GO:0005737">
    <property type="term" value="C:cytoplasm"/>
    <property type="evidence" value="ECO:0007669"/>
    <property type="project" value="TreeGrafter"/>
</dbReference>
<dbReference type="InterPro" id="IPR002562">
    <property type="entry name" value="3'-5'_exonuclease_dom"/>
</dbReference>
<feature type="compositionally biased region" description="Low complexity" evidence="3">
    <location>
        <begin position="26"/>
        <end position="37"/>
    </location>
</feature>
<dbReference type="SUPFAM" id="SSF53098">
    <property type="entry name" value="Ribonuclease H-like"/>
    <property type="match status" value="1"/>
</dbReference>
<keyword evidence="6" id="KW-1185">Reference proteome</keyword>